<evidence type="ECO:0000256" key="2">
    <source>
        <dbReference type="ARBA" id="ARBA00023015"/>
    </source>
</evidence>
<keyword evidence="2" id="KW-0805">Transcription regulation</keyword>
<dbReference type="InterPro" id="IPR005119">
    <property type="entry name" value="LysR_subst-bd"/>
</dbReference>
<dbReference type="InterPro" id="IPR036388">
    <property type="entry name" value="WH-like_DNA-bd_sf"/>
</dbReference>
<evidence type="ECO:0000256" key="4">
    <source>
        <dbReference type="ARBA" id="ARBA00023163"/>
    </source>
</evidence>
<evidence type="ECO:0000259" key="5">
    <source>
        <dbReference type="PROSITE" id="PS50931"/>
    </source>
</evidence>
<gene>
    <name evidence="6" type="ORF">HDIA_3472</name>
</gene>
<dbReference type="PANTHER" id="PTHR30537">
    <property type="entry name" value="HTH-TYPE TRANSCRIPTIONAL REGULATOR"/>
    <property type="match status" value="1"/>
</dbReference>
<dbReference type="GO" id="GO:0006351">
    <property type="term" value="P:DNA-templated transcription"/>
    <property type="evidence" value="ECO:0007669"/>
    <property type="project" value="TreeGrafter"/>
</dbReference>
<accession>A0A2C9D9V4</accession>
<evidence type="ECO:0000256" key="1">
    <source>
        <dbReference type="ARBA" id="ARBA00009437"/>
    </source>
</evidence>
<name>A0A2C9D9V4_9HYPH</name>
<keyword evidence="3 6" id="KW-0238">DNA-binding</keyword>
<comment type="similarity">
    <text evidence="1">Belongs to the LysR transcriptional regulatory family.</text>
</comment>
<dbReference type="RefSeq" id="WP_099557328.1">
    <property type="nucleotide sequence ID" value="NZ_LT960614.1"/>
</dbReference>
<dbReference type="InterPro" id="IPR058163">
    <property type="entry name" value="LysR-type_TF_proteobact-type"/>
</dbReference>
<reference evidence="7" key="1">
    <citation type="submission" date="2017-09" db="EMBL/GenBank/DDBJ databases">
        <title>Genome sequence of Nannocystis excedens DSM 71.</title>
        <authorList>
            <person name="Blom J."/>
        </authorList>
    </citation>
    <scope>NUCLEOTIDE SEQUENCE [LARGE SCALE GENOMIC DNA]</scope>
    <source>
        <strain evidence="7">type strain: E19</strain>
    </source>
</reference>
<evidence type="ECO:0000313" key="7">
    <source>
        <dbReference type="Proteomes" id="UP000223606"/>
    </source>
</evidence>
<dbReference type="KEGG" id="hdi:HDIA_3472"/>
<dbReference type="GO" id="GO:0043565">
    <property type="term" value="F:sequence-specific DNA binding"/>
    <property type="evidence" value="ECO:0007669"/>
    <property type="project" value="TreeGrafter"/>
</dbReference>
<dbReference type="Gene3D" id="3.40.190.290">
    <property type="match status" value="1"/>
</dbReference>
<proteinExistence type="inferred from homology"/>
<dbReference type="OrthoDB" id="9796526at2"/>
<dbReference type="InterPro" id="IPR036390">
    <property type="entry name" value="WH_DNA-bd_sf"/>
</dbReference>
<organism evidence="6 7">
    <name type="scientific">Hartmannibacter diazotrophicus</name>
    <dbReference type="NCBI Taxonomy" id="1482074"/>
    <lineage>
        <taxon>Bacteria</taxon>
        <taxon>Pseudomonadati</taxon>
        <taxon>Pseudomonadota</taxon>
        <taxon>Alphaproteobacteria</taxon>
        <taxon>Hyphomicrobiales</taxon>
        <taxon>Pleomorphomonadaceae</taxon>
        <taxon>Hartmannibacter</taxon>
    </lineage>
</organism>
<feature type="domain" description="HTH lysR-type" evidence="5">
    <location>
        <begin position="1"/>
        <end position="61"/>
    </location>
</feature>
<dbReference type="PROSITE" id="PS50931">
    <property type="entry name" value="HTH_LYSR"/>
    <property type="match status" value="1"/>
</dbReference>
<dbReference type="InterPro" id="IPR000847">
    <property type="entry name" value="LysR_HTH_N"/>
</dbReference>
<dbReference type="Pfam" id="PF00126">
    <property type="entry name" value="HTH_1"/>
    <property type="match status" value="1"/>
</dbReference>
<dbReference type="SUPFAM" id="SSF46785">
    <property type="entry name" value="Winged helix' DNA-binding domain"/>
    <property type="match status" value="1"/>
</dbReference>
<protein>
    <submittedName>
        <fullName evidence="6">DNA-binding transcriptional activator GcvA</fullName>
    </submittedName>
</protein>
<dbReference type="PANTHER" id="PTHR30537:SF3">
    <property type="entry name" value="TRANSCRIPTIONAL REGULATORY PROTEIN"/>
    <property type="match status" value="1"/>
</dbReference>
<evidence type="ECO:0000313" key="6">
    <source>
        <dbReference type="EMBL" id="SON57013.1"/>
    </source>
</evidence>
<keyword evidence="4" id="KW-0804">Transcription</keyword>
<sequence length="299" mass="31464">MIADWSDLQTILAVATCGSLSAAARELGVNQSTVSRRLQAIERGLAQPAFVRGGDGRFVPTETGETLVATARTVKDLVLQAEEQLCFSTRPIRIATCEVLAGAFVAPALARWAAETGGLGDLAVHDDLFSLRPDQYDVLVTPGESAPPDLVGRKVAEFTWGFYASIDYLAEHPLVPGTRDLAGHSVIHPSGSLAEISAYDAIRALGGRVVFSSSSPIAQRDIAAKGGGIALLPTTLAAGRGDLVPLNLGPAPVSDVWILARRAAAQQPRLRGFLDWAYNQQRIPGTIGHSEGQPRAAGA</sequence>
<dbReference type="SUPFAM" id="SSF53850">
    <property type="entry name" value="Periplasmic binding protein-like II"/>
    <property type="match status" value="1"/>
</dbReference>
<dbReference type="GO" id="GO:0003700">
    <property type="term" value="F:DNA-binding transcription factor activity"/>
    <property type="evidence" value="ECO:0007669"/>
    <property type="project" value="InterPro"/>
</dbReference>
<dbReference type="Gene3D" id="1.10.10.10">
    <property type="entry name" value="Winged helix-like DNA-binding domain superfamily/Winged helix DNA-binding domain"/>
    <property type="match status" value="1"/>
</dbReference>
<dbReference type="AlphaFoldDB" id="A0A2C9D9V4"/>
<evidence type="ECO:0000256" key="3">
    <source>
        <dbReference type="ARBA" id="ARBA00023125"/>
    </source>
</evidence>
<dbReference type="EMBL" id="LT960614">
    <property type="protein sequence ID" value="SON57013.1"/>
    <property type="molecule type" value="Genomic_DNA"/>
</dbReference>
<dbReference type="Pfam" id="PF03466">
    <property type="entry name" value="LysR_substrate"/>
    <property type="match status" value="1"/>
</dbReference>
<keyword evidence="7" id="KW-1185">Reference proteome</keyword>
<dbReference type="Proteomes" id="UP000223606">
    <property type="component" value="Chromosome 1"/>
</dbReference>